<keyword evidence="4" id="KW-0238">DNA-binding</keyword>
<name>A0A401UCH2_9BACT</name>
<dbReference type="GO" id="GO:0000156">
    <property type="term" value="F:phosphorelay response regulator activity"/>
    <property type="evidence" value="ECO:0007669"/>
    <property type="project" value="InterPro"/>
</dbReference>
<dbReference type="Pfam" id="PF04397">
    <property type="entry name" value="LytTR"/>
    <property type="match status" value="1"/>
</dbReference>
<accession>A0A401UCH2</accession>
<dbReference type="EMBL" id="BHXQ01000005">
    <property type="protein sequence ID" value="GCC52587.1"/>
    <property type="molecule type" value="Genomic_DNA"/>
</dbReference>
<sequence>MEAIKAIITDDEVAARNVLSQLLEMEYPSIEVIAKCHDIPSTVAIIKEQNPDVVFMDIQMPQYAGYEIVNFFDQINFEIIFVTAFDQYAIKAFELNAVDYLVKPINRQRLTQAIEKLQLRVESQKMAERYHLLKESLQSKTHDHIVIAELGKQNIVKLNDIIAIEANGAYSTVYTIGKENLTVTKNIKQFETLLPQDNVFFRSHKSWIVNFAHIWRYAKSKLEINLTNNIIAKLSKYRKEEFEEALKGRKSIP</sequence>
<proteinExistence type="predicted"/>
<dbReference type="PROSITE" id="PS50930">
    <property type="entry name" value="HTH_LYTTR"/>
    <property type="match status" value="1"/>
</dbReference>
<dbReference type="PANTHER" id="PTHR37299:SF1">
    <property type="entry name" value="STAGE 0 SPORULATION PROTEIN A HOMOLOG"/>
    <property type="match status" value="1"/>
</dbReference>
<evidence type="ECO:0000259" key="2">
    <source>
        <dbReference type="PROSITE" id="PS50110"/>
    </source>
</evidence>
<dbReference type="Gene3D" id="3.40.50.2300">
    <property type="match status" value="1"/>
</dbReference>
<dbReference type="GO" id="GO:0003677">
    <property type="term" value="F:DNA binding"/>
    <property type="evidence" value="ECO:0007669"/>
    <property type="project" value="UniProtKB-KW"/>
</dbReference>
<dbReference type="InterPro" id="IPR046947">
    <property type="entry name" value="LytR-like"/>
</dbReference>
<reference evidence="4 5" key="1">
    <citation type="submission" date="2018-11" db="EMBL/GenBank/DDBJ databases">
        <title>Chryseotalea sanarue gen. nov., sp., nov., a member of the family Cytophagaceae, isolated from a brackish lake in Hamamatsu Japan.</title>
        <authorList>
            <person name="Maejima Y."/>
            <person name="Iino T."/>
            <person name="Muraguchi Y."/>
            <person name="Fukuda K."/>
            <person name="Ohkuma M."/>
            <person name="Moriuchi R."/>
            <person name="Dohra H."/>
            <person name="Kimbara K."/>
            <person name="Shintani M."/>
        </authorList>
    </citation>
    <scope>NUCLEOTIDE SEQUENCE [LARGE SCALE GENOMIC DNA]</scope>
    <source>
        <strain evidence="4 5">Ys</strain>
    </source>
</reference>
<keyword evidence="5" id="KW-1185">Reference proteome</keyword>
<dbReference type="InterPro" id="IPR007492">
    <property type="entry name" value="LytTR_DNA-bd_dom"/>
</dbReference>
<organism evidence="4 5">
    <name type="scientific">Chryseotalea sanaruensis</name>
    <dbReference type="NCBI Taxonomy" id="2482724"/>
    <lineage>
        <taxon>Bacteria</taxon>
        <taxon>Pseudomonadati</taxon>
        <taxon>Bacteroidota</taxon>
        <taxon>Cytophagia</taxon>
        <taxon>Cytophagales</taxon>
        <taxon>Chryseotaleaceae</taxon>
        <taxon>Chryseotalea</taxon>
    </lineage>
</organism>
<dbReference type="Pfam" id="PF00072">
    <property type="entry name" value="Response_reg"/>
    <property type="match status" value="1"/>
</dbReference>
<evidence type="ECO:0000256" key="1">
    <source>
        <dbReference type="PROSITE-ProRule" id="PRU00169"/>
    </source>
</evidence>
<evidence type="ECO:0000313" key="4">
    <source>
        <dbReference type="EMBL" id="GCC52587.1"/>
    </source>
</evidence>
<feature type="domain" description="HTH LytTR-type" evidence="3">
    <location>
        <begin position="145"/>
        <end position="248"/>
    </location>
</feature>
<feature type="domain" description="Response regulatory" evidence="2">
    <location>
        <begin position="5"/>
        <end position="118"/>
    </location>
</feature>
<dbReference type="RefSeq" id="WP_127123242.1">
    <property type="nucleotide sequence ID" value="NZ_BHXQ01000005.1"/>
</dbReference>
<dbReference type="SUPFAM" id="SSF52172">
    <property type="entry name" value="CheY-like"/>
    <property type="match status" value="1"/>
</dbReference>
<dbReference type="AlphaFoldDB" id="A0A401UCH2"/>
<dbReference type="InterPro" id="IPR001789">
    <property type="entry name" value="Sig_transdc_resp-reg_receiver"/>
</dbReference>
<dbReference type="OrthoDB" id="1646880at2"/>
<protein>
    <submittedName>
        <fullName evidence="4">DNA-binding response regulator</fullName>
    </submittedName>
</protein>
<dbReference type="SMART" id="SM00850">
    <property type="entry name" value="LytTR"/>
    <property type="match status" value="1"/>
</dbReference>
<dbReference type="SMART" id="SM00448">
    <property type="entry name" value="REC"/>
    <property type="match status" value="1"/>
</dbReference>
<dbReference type="PROSITE" id="PS50110">
    <property type="entry name" value="RESPONSE_REGULATORY"/>
    <property type="match status" value="1"/>
</dbReference>
<feature type="modified residue" description="4-aspartylphosphate" evidence="1">
    <location>
        <position position="57"/>
    </location>
</feature>
<keyword evidence="1" id="KW-0597">Phosphoprotein</keyword>
<dbReference type="Proteomes" id="UP000288227">
    <property type="component" value="Unassembled WGS sequence"/>
</dbReference>
<comment type="caution">
    <text evidence="4">The sequence shown here is derived from an EMBL/GenBank/DDBJ whole genome shotgun (WGS) entry which is preliminary data.</text>
</comment>
<dbReference type="PANTHER" id="PTHR37299">
    <property type="entry name" value="TRANSCRIPTIONAL REGULATOR-RELATED"/>
    <property type="match status" value="1"/>
</dbReference>
<dbReference type="Gene3D" id="2.40.50.1020">
    <property type="entry name" value="LytTr DNA-binding domain"/>
    <property type="match status" value="1"/>
</dbReference>
<gene>
    <name evidence="4" type="ORF">SanaruYs_28240</name>
</gene>
<evidence type="ECO:0000259" key="3">
    <source>
        <dbReference type="PROSITE" id="PS50930"/>
    </source>
</evidence>
<evidence type="ECO:0000313" key="5">
    <source>
        <dbReference type="Proteomes" id="UP000288227"/>
    </source>
</evidence>
<dbReference type="InterPro" id="IPR011006">
    <property type="entry name" value="CheY-like_superfamily"/>
</dbReference>